<evidence type="ECO:0000313" key="2">
    <source>
        <dbReference type="EMBL" id="AZP11295.1"/>
    </source>
</evidence>
<dbReference type="AlphaFoldDB" id="A0A3Q9BP84"/>
<dbReference type="Gene3D" id="3.40.50.1820">
    <property type="entry name" value="alpha/beta hydrolase"/>
    <property type="match status" value="2"/>
</dbReference>
<feature type="signal peptide" evidence="1">
    <location>
        <begin position="1"/>
        <end position="22"/>
    </location>
</feature>
<gene>
    <name evidence="2" type="ORF">EJN92_04300</name>
</gene>
<dbReference type="EMBL" id="CP034464">
    <property type="protein sequence ID" value="AZP11295.1"/>
    <property type="molecule type" value="Genomic_DNA"/>
</dbReference>
<dbReference type="PANTHER" id="PTHR42972:SF8">
    <property type="entry name" value="POLYHYDROXYBUTYRATE DEPOLYMERASE"/>
    <property type="match status" value="1"/>
</dbReference>
<dbReference type="KEGG" id="upv:EJN92_04300"/>
<dbReference type="InterPro" id="IPR029058">
    <property type="entry name" value="AB_hydrolase_fold"/>
</dbReference>
<name>A0A3Q9BP84_9BURK</name>
<dbReference type="RefSeq" id="WP_126126683.1">
    <property type="nucleotide sequence ID" value="NZ_CP034464.1"/>
</dbReference>
<keyword evidence="3" id="KW-1185">Reference proteome</keyword>
<dbReference type="PANTHER" id="PTHR42972">
    <property type="entry name" value="TOL-PAL SYSTEM PROTEIN TOLB"/>
    <property type="match status" value="1"/>
</dbReference>
<organism evidence="2 3">
    <name type="scientific">Undibacterium parvum</name>
    <dbReference type="NCBI Taxonomy" id="401471"/>
    <lineage>
        <taxon>Bacteria</taxon>
        <taxon>Pseudomonadati</taxon>
        <taxon>Pseudomonadota</taxon>
        <taxon>Betaproteobacteria</taxon>
        <taxon>Burkholderiales</taxon>
        <taxon>Oxalobacteraceae</taxon>
        <taxon>Undibacterium</taxon>
    </lineage>
</organism>
<protein>
    <submittedName>
        <fullName evidence="2">Depolymerase</fullName>
    </submittedName>
</protein>
<keyword evidence="1" id="KW-0732">Signal</keyword>
<feature type="chain" id="PRO_5018574152" evidence="1">
    <location>
        <begin position="23"/>
        <end position="349"/>
    </location>
</feature>
<reference evidence="2 3" key="1">
    <citation type="journal article" date="2011" name="Int. J. Syst. Evol. Microbiol.">
        <title>Description of Undibacterium oligocarboniphilum sp. nov., isolated from purified water, and Undibacterium pigrum strain CCUG 49012 as the type strain of Undibacterium parvum sp. nov., and emended descriptions of the genus Undibacterium and the species Undibacterium pigrum.</title>
        <authorList>
            <person name="Eder W."/>
            <person name="Wanner G."/>
            <person name="Ludwig W."/>
            <person name="Busse H.J."/>
            <person name="Ziemke-Kageler F."/>
            <person name="Lang E."/>
        </authorList>
    </citation>
    <scope>NUCLEOTIDE SEQUENCE [LARGE SCALE GENOMIC DNA]</scope>
    <source>
        <strain evidence="2 3">DSM 23061</strain>
    </source>
</reference>
<dbReference type="Proteomes" id="UP000275663">
    <property type="component" value="Chromosome"/>
</dbReference>
<evidence type="ECO:0000313" key="3">
    <source>
        <dbReference type="Proteomes" id="UP000275663"/>
    </source>
</evidence>
<dbReference type="SUPFAM" id="SSF53474">
    <property type="entry name" value="alpha/beta-Hydrolases"/>
    <property type="match status" value="1"/>
</dbReference>
<accession>A0A3Q9BP84</accession>
<evidence type="ECO:0000256" key="1">
    <source>
        <dbReference type="SAM" id="SignalP"/>
    </source>
</evidence>
<dbReference type="OrthoDB" id="505233at2"/>
<proteinExistence type="predicted"/>
<sequence>MKLFRPAIFLSLVIASTSMAQANSKVSPNLPAFGASSKATSVSGLSSGAFMAVQYQVAFSSSVVGAGVVAGGPYYCAAGSLLNAAVCMGLVPFVPPNPAGMLVAAQGFALAGQIDPLSDLQNDRIYVFSGTKDTVVYQQAVDATVAFFKDLGVPQANLLYVNNMPSGHALITPAFGNACDANAAPYISHCSVKHKAYDQPGAMLTHIYGAMQPPAKKRSGSLISFNQSEFSDASTGMAADAYAYVPQNCKQGDACRVHVAFHGCLQSAAVVQDDFYGKSSYNDWADTNSIIVLYPQVNASTIPYNPKGCWDWFGYTGPNYALQSGSQLKAVRAMVQRLTAPLTKVVASQ</sequence>